<dbReference type="Proteomes" id="UP000677228">
    <property type="component" value="Unassembled WGS sequence"/>
</dbReference>
<sequence>NDKRHRTFQKFIDNLEDKRCSSIRRYQQELRDYLLKRLECDRIQEEVEILNEKVRKLQVEKNLYTKVFRLVQDALSLFPTGSLQGSEGVKGLILRYQTLSETKAMFQQRDLSKDKQERRQELSRLMLEHNTRIAGLTTRIAQLNEKKIELAKKESIKEDKLLQKVDLYRYKMATESQLLRCIDSLYDKYRLNYQPTGDENSLSTEQKLRAIQEFILYRIDLVERVNNMDKIPTI</sequence>
<evidence type="ECO:0000313" key="4">
    <source>
        <dbReference type="Proteomes" id="UP000677228"/>
    </source>
</evidence>
<organism evidence="2 4">
    <name type="scientific">Didymodactylos carnosus</name>
    <dbReference type="NCBI Taxonomy" id="1234261"/>
    <lineage>
        <taxon>Eukaryota</taxon>
        <taxon>Metazoa</taxon>
        <taxon>Spiralia</taxon>
        <taxon>Gnathifera</taxon>
        <taxon>Rotifera</taxon>
        <taxon>Eurotatoria</taxon>
        <taxon>Bdelloidea</taxon>
        <taxon>Philodinida</taxon>
        <taxon>Philodinidae</taxon>
        <taxon>Didymodactylos</taxon>
    </lineage>
</organism>
<reference evidence="2" key="1">
    <citation type="submission" date="2021-02" db="EMBL/GenBank/DDBJ databases">
        <authorList>
            <person name="Nowell W R."/>
        </authorList>
    </citation>
    <scope>NUCLEOTIDE SEQUENCE</scope>
</reference>
<dbReference type="Proteomes" id="UP000682733">
    <property type="component" value="Unassembled WGS sequence"/>
</dbReference>
<feature type="non-terminal residue" evidence="2">
    <location>
        <position position="234"/>
    </location>
</feature>
<evidence type="ECO:0000256" key="1">
    <source>
        <dbReference type="SAM" id="Coils"/>
    </source>
</evidence>
<proteinExistence type="predicted"/>
<keyword evidence="1" id="KW-0175">Coiled coil</keyword>
<evidence type="ECO:0000313" key="3">
    <source>
        <dbReference type="EMBL" id="CAF3968840.1"/>
    </source>
</evidence>
<name>A0A8S2E8X5_9BILA</name>
<feature type="coiled-coil region" evidence="1">
    <location>
        <begin position="126"/>
        <end position="153"/>
    </location>
</feature>
<comment type="caution">
    <text evidence="2">The sequence shown here is derived from an EMBL/GenBank/DDBJ whole genome shotgun (WGS) entry which is preliminary data.</text>
</comment>
<dbReference type="EMBL" id="CAJOBA010033684">
    <property type="protein sequence ID" value="CAF3968840.1"/>
    <property type="molecule type" value="Genomic_DNA"/>
</dbReference>
<evidence type="ECO:0000313" key="2">
    <source>
        <dbReference type="EMBL" id="CAF1157297.1"/>
    </source>
</evidence>
<dbReference type="AlphaFoldDB" id="A0A8S2E8X5"/>
<protein>
    <submittedName>
        <fullName evidence="2">Uncharacterized protein</fullName>
    </submittedName>
</protein>
<dbReference type="EMBL" id="CAJNOK010012162">
    <property type="protein sequence ID" value="CAF1157297.1"/>
    <property type="molecule type" value="Genomic_DNA"/>
</dbReference>
<accession>A0A8S2E8X5</accession>
<gene>
    <name evidence="2" type="ORF">OVA965_LOCUS21911</name>
    <name evidence="3" type="ORF">TMI583_LOCUS22623</name>
</gene>